<dbReference type="EMBL" id="JBEVYD010000005">
    <property type="protein sequence ID" value="KAL3232533.1"/>
    <property type="molecule type" value="Genomic_DNA"/>
</dbReference>
<keyword evidence="7 10" id="KW-0539">Nucleus</keyword>
<evidence type="ECO:0000256" key="5">
    <source>
        <dbReference type="ARBA" id="ARBA00022838"/>
    </source>
</evidence>
<comment type="similarity">
    <text evidence="1 10">Belongs to the SPC24 family.</text>
</comment>
<keyword evidence="13" id="KW-1185">Reference proteome</keyword>
<accession>A0ABR4NV20</accession>
<keyword evidence="3 10" id="KW-0132">Cell division</keyword>
<evidence type="ECO:0000256" key="11">
    <source>
        <dbReference type="SAM" id="Coils"/>
    </source>
</evidence>
<dbReference type="InterPro" id="IPR013252">
    <property type="entry name" value="Ndc80_Spc24"/>
</dbReference>
<keyword evidence="2 10" id="KW-0158">Chromosome</keyword>
<name>A0ABR4NV20_9SACH</name>
<evidence type="ECO:0000256" key="9">
    <source>
        <dbReference type="ARBA" id="ARBA00023328"/>
    </source>
</evidence>
<keyword evidence="9 10" id="KW-0137">Centromere</keyword>
<protein>
    <recommendedName>
        <fullName evidence="10">Kinetochore protein Spc24</fullName>
    </recommendedName>
</protein>
<comment type="caution">
    <text evidence="12">The sequence shown here is derived from an EMBL/GenBank/DDBJ whole genome shotgun (WGS) entry which is preliminary data.</text>
</comment>
<dbReference type="PANTHER" id="PTHR22142:SF2">
    <property type="entry name" value="KINETOCHORE PROTEIN SPC24"/>
    <property type="match status" value="1"/>
</dbReference>
<keyword evidence="8 10" id="KW-0131">Cell cycle</keyword>
<evidence type="ECO:0000256" key="7">
    <source>
        <dbReference type="ARBA" id="ARBA00023242"/>
    </source>
</evidence>
<evidence type="ECO:0000256" key="10">
    <source>
        <dbReference type="RuleBase" id="RU368011"/>
    </source>
</evidence>
<keyword evidence="5 10" id="KW-0995">Kinetochore</keyword>
<comment type="subcellular location">
    <subcellularLocation>
        <location evidence="10">Nucleus</location>
    </subcellularLocation>
    <subcellularLocation>
        <location evidence="10">Chromosome</location>
        <location evidence="10">Centromere</location>
        <location evidence="10">Kinetochore</location>
    </subcellularLocation>
</comment>
<dbReference type="Gene3D" id="3.30.160.430">
    <property type="match status" value="1"/>
</dbReference>
<sequence length="207" mass="23757">MSTQELIDLLKQASAEYAEADDVSYIYQMNANIDKLESRLKSQLEQSRDNVTELETDLIETERSLNGLRELMKDATEEATIMRRNDKVTGIVDELQKLESEIKDLNMEIEEKVTKLANDDNDRENGNAEIDIIKQEVEQEYDPVFAANILKLKLYRSLGVRLDLENGQILIQNKESGGIDTLPLESDLTDHFIVKYIWDRIGKSETT</sequence>
<evidence type="ECO:0000313" key="13">
    <source>
        <dbReference type="Proteomes" id="UP001623330"/>
    </source>
</evidence>
<dbReference type="Pfam" id="PF08286">
    <property type="entry name" value="Spc24"/>
    <property type="match status" value="1"/>
</dbReference>
<keyword evidence="4 10" id="KW-0498">Mitosis</keyword>
<feature type="coiled-coil region" evidence="11">
    <location>
        <begin position="26"/>
        <end position="115"/>
    </location>
</feature>
<evidence type="ECO:0000256" key="2">
    <source>
        <dbReference type="ARBA" id="ARBA00022454"/>
    </source>
</evidence>
<evidence type="ECO:0000256" key="6">
    <source>
        <dbReference type="ARBA" id="ARBA00023054"/>
    </source>
</evidence>
<evidence type="ECO:0000256" key="8">
    <source>
        <dbReference type="ARBA" id="ARBA00023306"/>
    </source>
</evidence>
<dbReference type="CDD" id="cd11565">
    <property type="entry name" value="RWD_Spc24"/>
    <property type="match status" value="1"/>
</dbReference>
<proteinExistence type="inferred from homology"/>
<comment type="subunit">
    <text evidence="10">Component of the NDC80 complex.</text>
</comment>
<reference evidence="12 13" key="1">
    <citation type="submission" date="2024-05" db="EMBL/GenBank/DDBJ databases">
        <title>Long read based assembly of the Candida bracarensis genome reveals expanded adhesin content.</title>
        <authorList>
            <person name="Marcet-Houben M."/>
            <person name="Ksiezopolska E."/>
            <person name="Gabaldon T."/>
        </authorList>
    </citation>
    <scope>NUCLEOTIDE SEQUENCE [LARGE SCALE GENOMIC DNA]</scope>
    <source>
        <strain evidence="12 13">CBM6</strain>
    </source>
</reference>
<evidence type="ECO:0000256" key="1">
    <source>
        <dbReference type="ARBA" id="ARBA00007804"/>
    </source>
</evidence>
<dbReference type="InterPro" id="IPR038066">
    <property type="entry name" value="Spc24_Fungi_globular_sf"/>
</dbReference>
<dbReference type="SUPFAM" id="SSF143026">
    <property type="entry name" value="Kinetochore globular domain"/>
    <property type="match status" value="1"/>
</dbReference>
<keyword evidence="6 11" id="KW-0175">Coiled coil</keyword>
<evidence type="ECO:0000256" key="4">
    <source>
        <dbReference type="ARBA" id="ARBA00022776"/>
    </source>
</evidence>
<gene>
    <name evidence="12" type="ORF">RNJ44_04449</name>
</gene>
<evidence type="ECO:0000256" key="3">
    <source>
        <dbReference type="ARBA" id="ARBA00022618"/>
    </source>
</evidence>
<evidence type="ECO:0000313" key="12">
    <source>
        <dbReference type="EMBL" id="KAL3232533.1"/>
    </source>
</evidence>
<comment type="function">
    <text evidence="10">Acts as a component of the essential kinetochore-associated NDC80 complex, which is required for chromosome segregation and spindle checkpoint activity.</text>
</comment>
<dbReference type="Proteomes" id="UP001623330">
    <property type="component" value="Unassembled WGS sequence"/>
</dbReference>
<dbReference type="PANTHER" id="PTHR22142">
    <property type="match status" value="1"/>
</dbReference>
<organism evidence="12 13">
    <name type="scientific">Nakaseomyces bracarensis</name>
    <dbReference type="NCBI Taxonomy" id="273131"/>
    <lineage>
        <taxon>Eukaryota</taxon>
        <taxon>Fungi</taxon>
        <taxon>Dikarya</taxon>
        <taxon>Ascomycota</taxon>
        <taxon>Saccharomycotina</taxon>
        <taxon>Saccharomycetes</taxon>
        <taxon>Saccharomycetales</taxon>
        <taxon>Saccharomycetaceae</taxon>
        <taxon>Nakaseomyces</taxon>
    </lineage>
</organism>